<feature type="region of interest" description="Disordered" evidence="11">
    <location>
        <begin position="42"/>
        <end position="80"/>
    </location>
</feature>
<keyword evidence="2 10" id="KW-0723">Serine/threonine-protein kinase</keyword>
<dbReference type="SUPFAM" id="SSF56112">
    <property type="entry name" value="Protein kinase-like (PK-like)"/>
    <property type="match status" value="1"/>
</dbReference>
<evidence type="ECO:0000256" key="10">
    <source>
        <dbReference type="RuleBase" id="RU000304"/>
    </source>
</evidence>
<dbReference type="InterPro" id="IPR017441">
    <property type="entry name" value="Protein_kinase_ATP_BS"/>
</dbReference>
<dbReference type="EC" id="2.7.11.1" evidence="1"/>
<comment type="catalytic activity">
    <reaction evidence="8">
        <text>L-seryl-[protein] + ATP = O-phospho-L-seryl-[protein] + ADP + H(+)</text>
        <dbReference type="Rhea" id="RHEA:17989"/>
        <dbReference type="Rhea" id="RHEA-COMP:9863"/>
        <dbReference type="Rhea" id="RHEA-COMP:11604"/>
        <dbReference type="ChEBI" id="CHEBI:15378"/>
        <dbReference type="ChEBI" id="CHEBI:29999"/>
        <dbReference type="ChEBI" id="CHEBI:30616"/>
        <dbReference type="ChEBI" id="CHEBI:83421"/>
        <dbReference type="ChEBI" id="CHEBI:456216"/>
        <dbReference type="EC" id="2.7.11.1"/>
    </reaction>
</comment>
<dbReference type="PROSITE" id="PS00107">
    <property type="entry name" value="PROTEIN_KINASE_ATP"/>
    <property type="match status" value="1"/>
</dbReference>
<dbReference type="PROSITE" id="PS50011">
    <property type="entry name" value="PROTEIN_KINASE_DOM"/>
    <property type="match status" value="1"/>
</dbReference>
<dbReference type="Gene3D" id="1.10.510.10">
    <property type="entry name" value="Transferase(Phosphotransferase) domain 1"/>
    <property type="match status" value="1"/>
</dbReference>
<comment type="caution">
    <text evidence="13">The sequence shown here is derived from an EMBL/GenBank/DDBJ whole genome shotgun (WGS) entry which is preliminary data.</text>
</comment>
<dbReference type="GO" id="GO:0004674">
    <property type="term" value="F:protein serine/threonine kinase activity"/>
    <property type="evidence" value="ECO:0007669"/>
    <property type="project" value="UniProtKB-KW"/>
</dbReference>
<accession>A0A9Q0CRQ3</accession>
<feature type="binding site" evidence="9">
    <location>
        <position position="148"/>
    </location>
    <ligand>
        <name>ATP</name>
        <dbReference type="ChEBI" id="CHEBI:30616"/>
    </ligand>
</feature>
<comment type="catalytic activity">
    <reaction evidence="7">
        <text>L-threonyl-[protein] + ATP = O-phospho-L-threonyl-[protein] + ADP + H(+)</text>
        <dbReference type="Rhea" id="RHEA:46608"/>
        <dbReference type="Rhea" id="RHEA-COMP:11060"/>
        <dbReference type="Rhea" id="RHEA-COMP:11605"/>
        <dbReference type="ChEBI" id="CHEBI:15378"/>
        <dbReference type="ChEBI" id="CHEBI:30013"/>
        <dbReference type="ChEBI" id="CHEBI:30616"/>
        <dbReference type="ChEBI" id="CHEBI:61977"/>
        <dbReference type="ChEBI" id="CHEBI:456216"/>
        <dbReference type="EC" id="2.7.11.1"/>
    </reaction>
</comment>
<dbReference type="SMART" id="SM00220">
    <property type="entry name" value="S_TKc"/>
    <property type="match status" value="1"/>
</dbReference>
<keyword evidence="5" id="KW-0418">Kinase</keyword>
<feature type="domain" description="Protein kinase" evidence="12">
    <location>
        <begin position="116"/>
        <end position="390"/>
    </location>
</feature>
<evidence type="ECO:0000259" key="12">
    <source>
        <dbReference type="PROSITE" id="PS50011"/>
    </source>
</evidence>
<dbReference type="AlphaFoldDB" id="A0A9Q0CRQ3"/>
<dbReference type="InterPro" id="IPR008271">
    <property type="entry name" value="Ser/Thr_kinase_AS"/>
</dbReference>
<proteinExistence type="inferred from homology"/>
<dbReference type="PANTHER" id="PTHR46008">
    <property type="entry name" value="LEAF RUST 10 DISEASE-RESISTANCE LOCUS RECEPTOR-LIKE PROTEIN KINASE-LIKE 1.4"/>
    <property type="match status" value="1"/>
</dbReference>
<keyword evidence="4 9" id="KW-0547">Nucleotide-binding</keyword>
<dbReference type="FunFam" id="1.10.510.10:FF:000300">
    <property type="entry name" value="Calmodulin-binding receptor-like cytoplasmic kinase 3"/>
    <property type="match status" value="1"/>
</dbReference>
<protein>
    <recommendedName>
        <fullName evidence="1">non-specific serine/threonine protein kinase</fullName>
        <ecNumber evidence="1">2.7.11.1</ecNumber>
    </recommendedName>
</protein>
<evidence type="ECO:0000256" key="11">
    <source>
        <dbReference type="SAM" id="MobiDB-lite"/>
    </source>
</evidence>
<keyword evidence="6 9" id="KW-0067">ATP-binding</keyword>
<sequence length="397" mass="44719">MNEKEISKVGAQSGHFLMAVPDSVIMFYSYIFPCLDPKRGGEADDSFHGESSSGHWPSSPGFSPTAGRFHDSPLRTPPSPLSAPLSPYRLNLSPQHSRKEPLNITLSQIYKITQNFSKDHMIGEGGFGLVYKAELSNGQTVAIKRAKKEKFGALRAEFRNEVALLTQIEHKNLVQLLGYIDEANEQLIITEYVPNGTLREHLDGARGGILKFSHRLGIAIDIAHGLTYLHNYAEKPIIHRDVKSSNIMLTNTLGAKVADFGFARTGPTKEGQSHVSTNIKGTAGYVDPDYLRTFHLSPKSDVFSFGILLLEIISGRRPVEITRTKEEKITIRWAFSMYDEGRNREILDPQLHEEVPDEVLRRILSLAFQCAAPYRRDRPNMREVCEQLWKIRKDYNA</sequence>
<evidence type="ECO:0000256" key="1">
    <source>
        <dbReference type="ARBA" id="ARBA00012513"/>
    </source>
</evidence>
<dbReference type="CDD" id="cd14066">
    <property type="entry name" value="STKc_IRAK"/>
    <property type="match status" value="1"/>
</dbReference>
<evidence type="ECO:0000256" key="5">
    <source>
        <dbReference type="ARBA" id="ARBA00022777"/>
    </source>
</evidence>
<dbReference type="GO" id="GO:0005524">
    <property type="term" value="F:ATP binding"/>
    <property type="evidence" value="ECO:0007669"/>
    <property type="project" value="UniProtKB-UniRule"/>
</dbReference>
<organism evidence="13 14">
    <name type="scientific">Rhynchospora breviuscula</name>
    <dbReference type="NCBI Taxonomy" id="2022672"/>
    <lineage>
        <taxon>Eukaryota</taxon>
        <taxon>Viridiplantae</taxon>
        <taxon>Streptophyta</taxon>
        <taxon>Embryophyta</taxon>
        <taxon>Tracheophyta</taxon>
        <taxon>Spermatophyta</taxon>
        <taxon>Magnoliopsida</taxon>
        <taxon>Liliopsida</taxon>
        <taxon>Poales</taxon>
        <taxon>Cyperaceae</taxon>
        <taxon>Cyperoideae</taxon>
        <taxon>Rhynchosporeae</taxon>
        <taxon>Rhynchospora</taxon>
    </lineage>
</organism>
<dbReference type="Pfam" id="PF07714">
    <property type="entry name" value="PK_Tyr_Ser-Thr"/>
    <property type="match status" value="1"/>
</dbReference>
<evidence type="ECO:0000256" key="7">
    <source>
        <dbReference type="ARBA" id="ARBA00047899"/>
    </source>
</evidence>
<dbReference type="InterPro" id="IPR011009">
    <property type="entry name" value="Kinase-like_dom_sf"/>
</dbReference>
<dbReference type="Gene3D" id="3.30.200.20">
    <property type="entry name" value="Phosphorylase Kinase, domain 1"/>
    <property type="match status" value="1"/>
</dbReference>
<dbReference type="EMBL" id="JAMQYH010000002">
    <property type="protein sequence ID" value="KAJ1698527.1"/>
    <property type="molecule type" value="Genomic_DNA"/>
</dbReference>
<evidence type="ECO:0000256" key="4">
    <source>
        <dbReference type="ARBA" id="ARBA00022741"/>
    </source>
</evidence>
<evidence type="ECO:0000256" key="2">
    <source>
        <dbReference type="ARBA" id="ARBA00022527"/>
    </source>
</evidence>
<evidence type="ECO:0000313" key="14">
    <source>
        <dbReference type="Proteomes" id="UP001151287"/>
    </source>
</evidence>
<evidence type="ECO:0000256" key="3">
    <source>
        <dbReference type="ARBA" id="ARBA00022679"/>
    </source>
</evidence>
<evidence type="ECO:0000313" key="13">
    <source>
        <dbReference type="EMBL" id="KAJ1698527.1"/>
    </source>
</evidence>
<evidence type="ECO:0000256" key="8">
    <source>
        <dbReference type="ARBA" id="ARBA00048679"/>
    </source>
</evidence>
<dbReference type="PANTHER" id="PTHR46008:SF48">
    <property type="entry name" value="PROTEIN KINASE DOMAIN-CONTAINING PROTEIN"/>
    <property type="match status" value="1"/>
</dbReference>
<feature type="compositionally biased region" description="Polar residues" evidence="11">
    <location>
        <begin position="49"/>
        <end position="62"/>
    </location>
</feature>
<dbReference type="InterPro" id="IPR000719">
    <property type="entry name" value="Prot_kinase_dom"/>
</dbReference>
<dbReference type="InterPro" id="IPR001245">
    <property type="entry name" value="Ser-Thr/Tyr_kinase_cat_dom"/>
</dbReference>
<dbReference type="OrthoDB" id="4062651at2759"/>
<dbReference type="Proteomes" id="UP001151287">
    <property type="component" value="Unassembled WGS sequence"/>
</dbReference>
<keyword evidence="14" id="KW-1185">Reference proteome</keyword>
<comment type="similarity">
    <text evidence="10">Belongs to the protein kinase superfamily.</text>
</comment>
<evidence type="ECO:0000256" key="6">
    <source>
        <dbReference type="ARBA" id="ARBA00022840"/>
    </source>
</evidence>
<evidence type="ECO:0000256" key="9">
    <source>
        <dbReference type="PROSITE-ProRule" id="PRU10141"/>
    </source>
</evidence>
<dbReference type="PROSITE" id="PS00108">
    <property type="entry name" value="PROTEIN_KINASE_ST"/>
    <property type="match status" value="1"/>
</dbReference>
<gene>
    <name evidence="13" type="ORF">LUZ63_007039</name>
</gene>
<keyword evidence="3" id="KW-0808">Transferase</keyword>
<name>A0A9Q0CRQ3_9POAL</name>
<reference evidence="13" key="1">
    <citation type="journal article" date="2022" name="Cell">
        <title>Repeat-based holocentromeres influence genome architecture and karyotype evolution.</title>
        <authorList>
            <person name="Hofstatter P.G."/>
            <person name="Thangavel G."/>
            <person name="Lux T."/>
            <person name="Neumann P."/>
            <person name="Vondrak T."/>
            <person name="Novak P."/>
            <person name="Zhang M."/>
            <person name="Costa L."/>
            <person name="Castellani M."/>
            <person name="Scott A."/>
            <person name="Toegelov H."/>
            <person name="Fuchs J."/>
            <person name="Mata-Sucre Y."/>
            <person name="Dias Y."/>
            <person name="Vanzela A.L.L."/>
            <person name="Huettel B."/>
            <person name="Almeida C.C.S."/>
            <person name="Simkova H."/>
            <person name="Souza G."/>
            <person name="Pedrosa-Harand A."/>
            <person name="Macas J."/>
            <person name="Mayer K.F.X."/>
            <person name="Houben A."/>
            <person name="Marques A."/>
        </authorList>
    </citation>
    <scope>NUCLEOTIDE SEQUENCE</scope>
    <source>
        <strain evidence="13">RhyBre1mFocal</strain>
    </source>
</reference>